<sequence length="84" mass="8734">MRFDRLDKVGLPERGGIAAGDELVMIFPGATDRPLSDLKDGGKTMGHAAKAEPAMLHAAGGLACRKIPAAPKETYCGWTLAGAI</sequence>
<dbReference type="EMBL" id="CP120365">
    <property type="protein sequence ID" value="WHS93373.1"/>
    <property type="molecule type" value="Genomic_DNA"/>
</dbReference>
<dbReference type="Proteomes" id="UP001233264">
    <property type="component" value="Chromosome"/>
</dbReference>
<evidence type="ECO:0000313" key="2">
    <source>
        <dbReference type="Proteomes" id="UP001233264"/>
    </source>
</evidence>
<evidence type="ECO:0000313" key="1">
    <source>
        <dbReference type="EMBL" id="WHS93373.1"/>
    </source>
</evidence>
<gene>
    <name evidence="1" type="ORF">PZL22_004487</name>
</gene>
<protein>
    <submittedName>
        <fullName evidence="1">Uncharacterized protein</fullName>
    </submittedName>
</protein>
<keyword evidence="2" id="KW-1185">Reference proteome</keyword>
<reference evidence="1 2" key="1">
    <citation type="submission" date="2023-03" db="EMBL/GenBank/DDBJ databases">
        <authorList>
            <person name="Menendez E."/>
            <person name="Kaur S."/>
            <person name="Flores-Felix J.D."/>
            <person name="diCenzo G.C."/>
            <person name="Peix A."/>
            <person name="Velazquez E."/>
        </authorList>
    </citation>
    <scope>NUCLEOTIDE SEQUENCE [LARGE SCALE GENOMIC DNA]</scope>
    <source>
        <strain evidence="1 2">CCBAU 71714</strain>
    </source>
</reference>
<name>A0ABY8T888_9HYPH</name>
<proteinExistence type="predicted"/>
<accession>A0ABY8T888</accession>
<organism evidence="1 2">
    <name type="scientific">Sinorhizobium kummerowiae</name>
    <dbReference type="NCBI Taxonomy" id="158892"/>
    <lineage>
        <taxon>Bacteria</taxon>
        <taxon>Pseudomonadati</taxon>
        <taxon>Pseudomonadota</taxon>
        <taxon>Alphaproteobacteria</taxon>
        <taxon>Hyphomicrobiales</taxon>
        <taxon>Rhizobiaceae</taxon>
        <taxon>Sinorhizobium/Ensifer group</taxon>
        <taxon>Sinorhizobium</taxon>
    </lineage>
</organism>